<evidence type="ECO:0000313" key="3">
    <source>
        <dbReference type="Proteomes" id="UP000199334"/>
    </source>
</evidence>
<dbReference type="PROSITE" id="PS51186">
    <property type="entry name" value="GNAT"/>
    <property type="match status" value="1"/>
</dbReference>
<dbReference type="GO" id="GO:1990189">
    <property type="term" value="F:protein N-terminal-serine acetyltransferase activity"/>
    <property type="evidence" value="ECO:0007669"/>
    <property type="project" value="TreeGrafter"/>
</dbReference>
<dbReference type="PANTHER" id="PTHR43441:SF12">
    <property type="entry name" value="RIBOSOMAL N-ACETYLTRANSFERASE YDAF-RELATED"/>
    <property type="match status" value="1"/>
</dbReference>
<dbReference type="EMBL" id="FNIG01000001">
    <property type="protein sequence ID" value="SDM90597.1"/>
    <property type="molecule type" value="Genomic_DNA"/>
</dbReference>
<dbReference type="STRING" id="237069.SAMN05216498_0974"/>
<dbReference type="InterPro" id="IPR016181">
    <property type="entry name" value="Acyl_CoA_acyltransferase"/>
</dbReference>
<proteinExistence type="predicted"/>
<dbReference type="OrthoDB" id="9784707at2"/>
<dbReference type="InterPro" id="IPR051908">
    <property type="entry name" value="Ribosomal_N-acetyltransferase"/>
</dbReference>
<evidence type="ECO:0000259" key="1">
    <source>
        <dbReference type="PROSITE" id="PS51186"/>
    </source>
</evidence>
<reference evidence="2 3" key="1">
    <citation type="submission" date="2016-10" db="EMBL/GenBank/DDBJ databases">
        <authorList>
            <person name="de Groot N.N."/>
        </authorList>
    </citation>
    <scope>NUCLEOTIDE SEQUENCE [LARGE SCALE GENOMIC DNA]</scope>
    <source>
        <strain evidence="2 3">CGMCC 1.3442</strain>
    </source>
</reference>
<evidence type="ECO:0000313" key="2">
    <source>
        <dbReference type="EMBL" id="SDM90597.1"/>
    </source>
</evidence>
<dbReference type="InterPro" id="IPR000182">
    <property type="entry name" value="GNAT_dom"/>
</dbReference>
<keyword evidence="3" id="KW-1185">Reference proteome</keyword>
<dbReference type="AlphaFoldDB" id="A0A1G9X1N9"/>
<organism evidence="2 3">
    <name type="scientific">Tenuibacillus multivorans</name>
    <dbReference type="NCBI Taxonomy" id="237069"/>
    <lineage>
        <taxon>Bacteria</taxon>
        <taxon>Bacillati</taxon>
        <taxon>Bacillota</taxon>
        <taxon>Bacilli</taxon>
        <taxon>Bacillales</taxon>
        <taxon>Bacillaceae</taxon>
        <taxon>Tenuibacillus</taxon>
    </lineage>
</organism>
<dbReference type="Pfam" id="PF13302">
    <property type="entry name" value="Acetyltransf_3"/>
    <property type="match status" value="1"/>
</dbReference>
<name>A0A1G9X1N9_9BACI</name>
<feature type="domain" description="N-acetyltransferase" evidence="1">
    <location>
        <begin position="10"/>
        <end position="176"/>
    </location>
</feature>
<accession>A0A1G9X1N9</accession>
<dbReference type="RefSeq" id="WP_093855468.1">
    <property type="nucleotide sequence ID" value="NZ_BJVZ01000010.1"/>
</dbReference>
<dbReference type="PANTHER" id="PTHR43441">
    <property type="entry name" value="RIBOSOMAL-PROTEIN-SERINE ACETYLTRANSFERASE"/>
    <property type="match status" value="1"/>
</dbReference>
<dbReference type="Proteomes" id="UP000199334">
    <property type="component" value="Unassembled WGS sequence"/>
</dbReference>
<keyword evidence="2" id="KW-0808">Transferase</keyword>
<dbReference type="GO" id="GO:0005737">
    <property type="term" value="C:cytoplasm"/>
    <property type="evidence" value="ECO:0007669"/>
    <property type="project" value="TreeGrafter"/>
</dbReference>
<dbReference type="Gene3D" id="3.40.630.30">
    <property type="match status" value="1"/>
</dbReference>
<protein>
    <submittedName>
        <fullName evidence="2">Ribosomal-protein-serine acetyltransferase</fullName>
    </submittedName>
</protein>
<dbReference type="GO" id="GO:0008999">
    <property type="term" value="F:protein-N-terminal-alanine acetyltransferase activity"/>
    <property type="evidence" value="ECO:0007669"/>
    <property type="project" value="TreeGrafter"/>
</dbReference>
<sequence>MFVHTIDEELSLRLIDNGDAEEIFQLTDNSRDHLRVWLSWVDGTKEVSDTKGFIDFSKKLYANSTGMTAVILYHGDIAGLISFNKLDWQNKIAHIGYWLAQEFTGKGIMTRAARAMTDYAFSGLNMHKAEIRAAENNAGSRAVPKRLGFVEEGRIRSAEWLYDRYVDHIVYGMLNDEWGK</sequence>
<gene>
    <name evidence="2" type="ORF">SAMN05216498_0974</name>
</gene>
<dbReference type="SUPFAM" id="SSF55729">
    <property type="entry name" value="Acyl-CoA N-acyltransferases (Nat)"/>
    <property type="match status" value="1"/>
</dbReference>